<evidence type="ECO:0000259" key="3">
    <source>
        <dbReference type="PROSITE" id="PS50904"/>
    </source>
</evidence>
<sequence>MRSWFMVVMTAAIGTAVSFGVRGMLRRRRQRSPPVSSSILTVSQVIEAAPSDVESPLQIGVQPESSLLVINQNRSHIFQVRIRPPLRHVELLLELLIIVISVLLAWVISNLDQSHSYSVLLRMLMTWAALRYIVVSLPTTSQSSLTGDNVPSCRSQQEFSDPEPAEISLESEPRSLNPELFLGSPPRPLGDGFTWLGPFSIEVDCAVQSVARRYWSFFGSPFMSNISAEFVDSRPNSNGDELIRRKLFFKADPPYLVRPFLNGVTNFEIDERSVCRSRELTLSVYSRNISANQFVQVLDICEMSPHRANSDVTVIKRRGCVQVSDSVGIMRSSVESFVLKNFAKKSQDLLDKFSQYLAAKDHCPNLDVPGNSFYPIVKKI</sequence>
<organism evidence="4">
    <name type="scientific">Spongospora subterranea</name>
    <dbReference type="NCBI Taxonomy" id="70186"/>
    <lineage>
        <taxon>Eukaryota</taxon>
        <taxon>Sar</taxon>
        <taxon>Rhizaria</taxon>
        <taxon>Endomyxa</taxon>
        <taxon>Phytomyxea</taxon>
        <taxon>Plasmodiophorida</taxon>
        <taxon>Plasmodiophoridae</taxon>
        <taxon>Spongospora</taxon>
    </lineage>
</organism>
<feature type="region of interest" description="Disordered" evidence="1">
    <location>
        <begin position="141"/>
        <end position="171"/>
    </location>
</feature>
<keyword evidence="2" id="KW-0812">Transmembrane</keyword>
<dbReference type="InterPro" id="IPR037365">
    <property type="entry name" value="Slowmo/Ups"/>
</dbReference>
<dbReference type="PANTHER" id="PTHR11158">
    <property type="entry name" value="MSF1/PX19 RELATED"/>
    <property type="match status" value="1"/>
</dbReference>
<feature type="transmembrane region" description="Helical" evidence="2">
    <location>
        <begin position="6"/>
        <end position="25"/>
    </location>
</feature>
<keyword evidence="2" id="KW-1133">Transmembrane helix</keyword>
<dbReference type="EMBL" id="HACM01010304">
    <property type="protein sequence ID" value="CRZ10746.1"/>
    <property type="molecule type" value="Transcribed_RNA"/>
</dbReference>
<name>A0A0H5RAC6_9EUKA</name>
<keyword evidence="2" id="KW-0472">Membrane</keyword>
<dbReference type="PROSITE" id="PS50904">
    <property type="entry name" value="PRELI_MSF1"/>
    <property type="match status" value="1"/>
</dbReference>
<dbReference type="Pfam" id="PF04707">
    <property type="entry name" value="PRELI"/>
    <property type="match status" value="1"/>
</dbReference>
<protein>
    <recommendedName>
        <fullName evidence="3">PRELI/MSF1 domain-containing protein</fullName>
    </recommendedName>
</protein>
<evidence type="ECO:0000256" key="2">
    <source>
        <dbReference type="SAM" id="Phobius"/>
    </source>
</evidence>
<proteinExistence type="predicted"/>
<feature type="compositionally biased region" description="Polar residues" evidence="1">
    <location>
        <begin position="141"/>
        <end position="159"/>
    </location>
</feature>
<dbReference type="InterPro" id="IPR006797">
    <property type="entry name" value="PRELI/MSF1_dom"/>
</dbReference>
<accession>A0A0H5RAC6</accession>
<evidence type="ECO:0000256" key="1">
    <source>
        <dbReference type="SAM" id="MobiDB-lite"/>
    </source>
</evidence>
<reference evidence="4" key="1">
    <citation type="submission" date="2015-04" db="EMBL/GenBank/DDBJ databases">
        <title>The genome sequence of the plant pathogenic Rhizarian Plasmodiophora brassicae reveals insights in its biotrophic life cycle and the origin of chitin synthesis.</title>
        <authorList>
            <person name="Schwelm A."/>
            <person name="Fogelqvist J."/>
            <person name="Knaust A."/>
            <person name="Julke S."/>
            <person name="Lilja T."/>
            <person name="Dhandapani V."/>
            <person name="Bonilla-Rosso G."/>
            <person name="Karlsson M."/>
            <person name="Shevchenko A."/>
            <person name="Choi S.R."/>
            <person name="Kim H.G."/>
            <person name="Park J.Y."/>
            <person name="Lim Y.P."/>
            <person name="Ludwig-Muller J."/>
            <person name="Dixelius C."/>
        </authorList>
    </citation>
    <scope>NUCLEOTIDE SEQUENCE</scope>
    <source>
        <tissue evidence="4">Potato root galls</tissue>
    </source>
</reference>
<dbReference type="AlphaFoldDB" id="A0A0H5RAC6"/>
<feature type="transmembrane region" description="Helical" evidence="2">
    <location>
        <begin position="91"/>
        <end position="109"/>
    </location>
</feature>
<evidence type="ECO:0000313" key="4">
    <source>
        <dbReference type="EMBL" id="CRZ10746.1"/>
    </source>
</evidence>
<dbReference type="GO" id="GO:0005758">
    <property type="term" value="C:mitochondrial intermembrane space"/>
    <property type="evidence" value="ECO:0007669"/>
    <property type="project" value="InterPro"/>
</dbReference>
<feature type="domain" description="PRELI/MSF1" evidence="3">
    <location>
        <begin position="190"/>
        <end position="365"/>
    </location>
</feature>